<dbReference type="InterPro" id="IPR038781">
    <property type="entry name" value="C365.16-ike"/>
</dbReference>
<accession>A0A2C6L9G7</accession>
<protein>
    <submittedName>
        <fullName evidence="2">Sequence orphan</fullName>
    </submittedName>
</protein>
<dbReference type="PANTHER" id="PTHR37845">
    <property type="entry name" value="SEQUENCE ORPHAN"/>
    <property type="match status" value="1"/>
</dbReference>
<comment type="caution">
    <text evidence="2">The sequence shown here is derived from an EMBL/GenBank/DDBJ whole genome shotgun (WGS) entry which is preliminary data.</text>
</comment>
<keyword evidence="3" id="KW-1185">Reference proteome</keyword>
<dbReference type="VEuPathDB" id="ToxoDB:CSUI_001703"/>
<dbReference type="PANTHER" id="PTHR37845:SF1">
    <property type="entry name" value="SEQUENCE ORPHAN"/>
    <property type="match status" value="1"/>
</dbReference>
<reference evidence="2 3" key="1">
    <citation type="journal article" date="2017" name="Int. J. Parasitol.">
        <title>The genome of the protozoan parasite Cystoisospora suis and a reverse vaccinology approach to identify vaccine candidates.</title>
        <authorList>
            <person name="Palmieri N."/>
            <person name="Shrestha A."/>
            <person name="Ruttkowski B."/>
            <person name="Beck T."/>
            <person name="Vogl C."/>
            <person name="Tomley F."/>
            <person name="Blake D.P."/>
            <person name="Joachim A."/>
        </authorList>
    </citation>
    <scope>NUCLEOTIDE SEQUENCE [LARGE SCALE GENOMIC DNA]</scope>
    <source>
        <strain evidence="2 3">Wien I</strain>
    </source>
</reference>
<evidence type="ECO:0000313" key="3">
    <source>
        <dbReference type="Proteomes" id="UP000221165"/>
    </source>
</evidence>
<dbReference type="RefSeq" id="XP_067926112.1">
    <property type="nucleotide sequence ID" value="XM_068061908.1"/>
</dbReference>
<sequence length="455" mass="47931">MTPPRHCSEALQPPSAASACIAPSVAASTRRWVLKRGPVSCAALQQPEPGTPKEGLALPHIAPHSSLASPSPVSEKPRSSTTPSHLVTRLTVDAVAAGLASFGVSPFVTVIDRSIVRNAAGVQTLRSSLSDGFRQLFTRPVQCFAGRDFRIVFGVYAGTYLGANSAVTLGHYFNQSESKTEVLKFIAATAANMYLCIRKDIIFAKLFGRSSLPQTAGASAEPLGGAGSGVPSGTASQTVQKVVRAAPRRFPLISTLLFVCRDCLTIAASFNAPSHAARWLSACAANDGQPDEKSKAGGTLSSTEASSENESKKIVPPGKPESLSTDREVAGRRDQEGLPASSGTGKDRTSFCQPLRHRLATEKGFAHSIAQLLCPVGVQFLSTPLHLLSLDIYNRPGTSYSDRMKFVGRAYGGTVAARSARILPAFGIGGILNTKTKETLQRLAADNGLDTGDKE</sequence>
<feature type="compositionally biased region" description="Basic and acidic residues" evidence="1">
    <location>
        <begin position="324"/>
        <end position="336"/>
    </location>
</feature>
<dbReference type="Proteomes" id="UP000221165">
    <property type="component" value="Unassembled WGS sequence"/>
</dbReference>
<feature type="compositionally biased region" description="Polar residues" evidence="1">
    <location>
        <begin position="299"/>
        <end position="308"/>
    </location>
</feature>
<proteinExistence type="predicted"/>
<dbReference type="GeneID" id="94425119"/>
<gene>
    <name evidence="2" type="ORF">CSUI_001703</name>
</gene>
<dbReference type="AlphaFoldDB" id="A0A2C6L9G7"/>
<dbReference type="EMBL" id="MIGC01000677">
    <property type="protein sequence ID" value="PHJ24439.1"/>
    <property type="molecule type" value="Genomic_DNA"/>
</dbReference>
<dbReference type="OrthoDB" id="275936at2759"/>
<dbReference type="PROSITE" id="PS51257">
    <property type="entry name" value="PROKAR_LIPOPROTEIN"/>
    <property type="match status" value="1"/>
</dbReference>
<dbReference type="GO" id="GO:0005739">
    <property type="term" value="C:mitochondrion"/>
    <property type="evidence" value="ECO:0007669"/>
    <property type="project" value="TreeGrafter"/>
</dbReference>
<organism evidence="2 3">
    <name type="scientific">Cystoisospora suis</name>
    <dbReference type="NCBI Taxonomy" id="483139"/>
    <lineage>
        <taxon>Eukaryota</taxon>
        <taxon>Sar</taxon>
        <taxon>Alveolata</taxon>
        <taxon>Apicomplexa</taxon>
        <taxon>Conoidasida</taxon>
        <taxon>Coccidia</taxon>
        <taxon>Eucoccidiorida</taxon>
        <taxon>Eimeriorina</taxon>
        <taxon>Sarcocystidae</taxon>
        <taxon>Cystoisospora</taxon>
    </lineage>
</organism>
<name>A0A2C6L9G7_9APIC</name>
<feature type="region of interest" description="Disordered" evidence="1">
    <location>
        <begin position="288"/>
        <end position="349"/>
    </location>
</feature>
<evidence type="ECO:0000313" key="2">
    <source>
        <dbReference type="EMBL" id="PHJ24439.1"/>
    </source>
</evidence>
<evidence type="ECO:0000256" key="1">
    <source>
        <dbReference type="SAM" id="MobiDB-lite"/>
    </source>
</evidence>